<gene>
    <name evidence="2" type="ORF">MET9862_04661</name>
</gene>
<dbReference type="AlphaFoldDB" id="A0A509EI35"/>
<evidence type="ECO:0000313" key="2">
    <source>
        <dbReference type="EMBL" id="VUD74037.1"/>
    </source>
</evidence>
<keyword evidence="1" id="KW-0472">Membrane</keyword>
<evidence type="ECO:0000256" key="1">
    <source>
        <dbReference type="SAM" id="Phobius"/>
    </source>
</evidence>
<dbReference type="OrthoDB" id="7473921at2"/>
<evidence type="ECO:0000313" key="3">
    <source>
        <dbReference type="Proteomes" id="UP000410984"/>
    </source>
</evidence>
<organism evidence="2 3">
    <name type="scientific">Methylobacterium symbioticum</name>
    <dbReference type="NCBI Taxonomy" id="2584084"/>
    <lineage>
        <taxon>Bacteria</taxon>
        <taxon>Pseudomonadati</taxon>
        <taxon>Pseudomonadota</taxon>
        <taxon>Alphaproteobacteria</taxon>
        <taxon>Hyphomicrobiales</taxon>
        <taxon>Methylobacteriaceae</taxon>
        <taxon>Methylobacterium</taxon>
    </lineage>
</organism>
<dbReference type="Pfam" id="PF08592">
    <property type="entry name" value="Anthrone_oxy"/>
    <property type="match status" value="1"/>
</dbReference>
<sequence>MIAGKLALLAAAAFAGAAVYVSLVEQPARLRLADGPLLQQWQPSYRRATRMQGALALVATALGLGAWGGTGDARWLVGSALSLLNWPYTLLAIMPTNRLLMAIPPQEADARSRDLILRWGRLHAVRCGLGLGAAAAFVWALPERAEPRKIE</sequence>
<dbReference type="PANTHER" id="PTHR36535:SF1">
    <property type="entry name" value="DUF1772 DOMAIN-CONTAINING PROTEIN"/>
    <property type="match status" value="1"/>
</dbReference>
<keyword evidence="1" id="KW-0812">Transmembrane</keyword>
<feature type="transmembrane region" description="Helical" evidence="1">
    <location>
        <begin position="75"/>
        <end position="94"/>
    </location>
</feature>
<dbReference type="RefSeq" id="WP_142585212.1">
    <property type="nucleotide sequence ID" value="NZ_CABFPH010000099.1"/>
</dbReference>
<feature type="transmembrane region" description="Helical" evidence="1">
    <location>
        <begin position="123"/>
        <end position="141"/>
    </location>
</feature>
<reference evidence="2 3" key="1">
    <citation type="submission" date="2019-06" db="EMBL/GenBank/DDBJ databases">
        <authorList>
            <person name="Rodrigo-Torres L."/>
            <person name="Arahal R. D."/>
            <person name="Lucena T."/>
        </authorList>
    </citation>
    <scope>NUCLEOTIDE SEQUENCE [LARGE SCALE GENOMIC DNA]</scope>
    <source>
        <strain evidence="2 3">SB0023/3</strain>
    </source>
</reference>
<proteinExistence type="predicted"/>
<evidence type="ECO:0008006" key="4">
    <source>
        <dbReference type="Google" id="ProtNLM"/>
    </source>
</evidence>
<dbReference type="Proteomes" id="UP000410984">
    <property type="component" value="Unassembled WGS sequence"/>
</dbReference>
<dbReference type="EMBL" id="CABFPH010000099">
    <property type="protein sequence ID" value="VUD74037.1"/>
    <property type="molecule type" value="Genomic_DNA"/>
</dbReference>
<dbReference type="InterPro" id="IPR013901">
    <property type="entry name" value="Anthrone_oxy"/>
</dbReference>
<dbReference type="PANTHER" id="PTHR36535">
    <property type="entry name" value="YALI0E30327P"/>
    <property type="match status" value="1"/>
</dbReference>
<accession>A0A509EI35</accession>
<feature type="transmembrane region" description="Helical" evidence="1">
    <location>
        <begin position="48"/>
        <end position="68"/>
    </location>
</feature>
<keyword evidence="3" id="KW-1185">Reference proteome</keyword>
<protein>
    <recommendedName>
        <fullName evidence="4">DUF1772 domain-containing protein</fullName>
    </recommendedName>
</protein>
<name>A0A509EI35_9HYPH</name>
<keyword evidence="1" id="KW-1133">Transmembrane helix</keyword>